<gene>
    <name evidence="1" type="ORF">OFUS_LOCUS6915</name>
</gene>
<accession>A0A8J1Y857</accession>
<name>A0A8J1Y857_OWEFU</name>
<sequence length="289" mass="33164">YKLATDDDLYEDFDDESVNIYKNDPIHSATDNGKSFDPDVTLMKFGNRSSLVELNKDDERHSNGFCPLPIYKRPQPPIPNEDITINFHLGDNHTSVHSVADNENLNDAYKLATDDDLYEDFDDESANIYKNDFIHSATDNSNGRAFDQDVTHPKMKFVNSSSSVELNKDDEKHSNGLCSLPIYKRPQPPIPNEDDVYENISPKPLTKEEVIEDSRKKMYAALEETKDWKKGGPRPTSWPKLTPEENMRKAIPKIYAAQAAQRQRMKDERRPLLMKKWKSIKNLISSKGK</sequence>
<evidence type="ECO:0000313" key="1">
    <source>
        <dbReference type="EMBL" id="CAH1780187.1"/>
    </source>
</evidence>
<evidence type="ECO:0000313" key="2">
    <source>
        <dbReference type="Proteomes" id="UP000749559"/>
    </source>
</evidence>
<keyword evidence="2" id="KW-1185">Reference proteome</keyword>
<feature type="non-terminal residue" evidence="1">
    <location>
        <position position="1"/>
    </location>
</feature>
<reference evidence="1" key="1">
    <citation type="submission" date="2022-03" db="EMBL/GenBank/DDBJ databases">
        <authorList>
            <person name="Martin C."/>
        </authorList>
    </citation>
    <scope>NUCLEOTIDE SEQUENCE</scope>
</reference>
<comment type="caution">
    <text evidence="1">The sequence shown here is derived from an EMBL/GenBank/DDBJ whole genome shotgun (WGS) entry which is preliminary data.</text>
</comment>
<proteinExistence type="predicted"/>
<organism evidence="1 2">
    <name type="scientific">Owenia fusiformis</name>
    <name type="common">Polychaete worm</name>
    <dbReference type="NCBI Taxonomy" id="6347"/>
    <lineage>
        <taxon>Eukaryota</taxon>
        <taxon>Metazoa</taxon>
        <taxon>Spiralia</taxon>
        <taxon>Lophotrochozoa</taxon>
        <taxon>Annelida</taxon>
        <taxon>Polychaeta</taxon>
        <taxon>Sedentaria</taxon>
        <taxon>Canalipalpata</taxon>
        <taxon>Sabellida</taxon>
        <taxon>Oweniida</taxon>
        <taxon>Oweniidae</taxon>
        <taxon>Owenia</taxon>
    </lineage>
</organism>
<dbReference type="AlphaFoldDB" id="A0A8J1Y857"/>
<dbReference type="EMBL" id="CAIIXF020000003">
    <property type="protein sequence ID" value="CAH1780187.1"/>
    <property type="molecule type" value="Genomic_DNA"/>
</dbReference>
<protein>
    <submittedName>
        <fullName evidence="1">Uncharacterized protein</fullName>
    </submittedName>
</protein>
<dbReference type="Proteomes" id="UP000749559">
    <property type="component" value="Unassembled WGS sequence"/>
</dbReference>